<reference evidence="2 3" key="1">
    <citation type="submission" date="2021-03" db="EMBL/GenBank/DDBJ databases">
        <title>Assistant Professor.</title>
        <authorList>
            <person name="Huq M.A."/>
        </authorList>
    </citation>
    <scope>NUCLEOTIDE SEQUENCE [LARGE SCALE GENOMIC DNA]</scope>
    <source>
        <strain evidence="2 3">MAH-29</strain>
    </source>
</reference>
<feature type="signal peptide" evidence="1">
    <location>
        <begin position="1"/>
        <end position="18"/>
    </location>
</feature>
<evidence type="ECO:0000313" key="3">
    <source>
        <dbReference type="Proteomes" id="UP000677244"/>
    </source>
</evidence>
<sequence length="529" mass="57727">MTRKVLVLSLALSSILFGCDKNSDNSNEITELQQRLDALEKGKTITMIAFDGTNMILTYNTGEKVTTPIPAGIKGDKGDNGATGATGATGKDGVGITSITYDQTTGVLKIKLTNGNESSFQIITSADGSLSAVLLSDSNGKQLISSIYAGAVPYLEMTYDPATFDAVTAKSSEIVDGQIRKNTEITKSYTAGKLSGATVKRYATKREIAYTYTYLNSSSQTVTFTSNKGSSYTEGGTNGLYTLYILTSQSGGNYYYAKYTNMYKTSTALPNYTSYVKYSETIAYNISTSVITVAGSFWYQANYEYHKTGESNAGDLVSTDTYAFETNSDGLISKASNTAEQRYVTFTYNAAKKVTQCVEYINSVAGKTMNYEYNAANQLTSVKEQDGATTTEMMKAEYDANGNPIKIYTYQSEMYSYGYDQFDPWGNPSNPWGGAVVRPAGLYLYVTLEYTNFKNFFGNTIGSVFPGLGAYNFVNAPKRITYANSIAFGSIEYKDFNEFGYPQTIVANAASEEGSIRFELIANYIKKTN</sequence>
<dbReference type="PROSITE" id="PS51257">
    <property type="entry name" value="PROKAR_LIPOPROTEIN"/>
    <property type="match status" value="1"/>
</dbReference>
<dbReference type="Proteomes" id="UP000677244">
    <property type="component" value="Unassembled WGS sequence"/>
</dbReference>
<keyword evidence="3" id="KW-1185">Reference proteome</keyword>
<proteinExistence type="predicted"/>
<evidence type="ECO:0008006" key="4">
    <source>
        <dbReference type="Google" id="ProtNLM"/>
    </source>
</evidence>
<dbReference type="RefSeq" id="WP_209141103.1">
    <property type="nucleotide sequence ID" value="NZ_JAGHKO010000005.1"/>
</dbReference>
<protein>
    <recommendedName>
        <fullName evidence="4">DUF4595 domain-containing protein</fullName>
    </recommendedName>
</protein>
<comment type="caution">
    <text evidence="2">The sequence shown here is derived from an EMBL/GenBank/DDBJ whole genome shotgun (WGS) entry which is preliminary data.</text>
</comment>
<dbReference type="EMBL" id="JAGHKO010000005">
    <property type="protein sequence ID" value="MBO9203048.1"/>
    <property type="molecule type" value="Genomic_DNA"/>
</dbReference>
<evidence type="ECO:0000313" key="2">
    <source>
        <dbReference type="EMBL" id="MBO9203048.1"/>
    </source>
</evidence>
<organism evidence="2 3">
    <name type="scientific">Niastella soli</name>
    <dbReference type="NCBI Taxonomy" id="2821487"/>
    <lineage>
        <taxon>Bacteria</taxon>
        <taxon>Pseudomonadati</taxon>
        <taxon>Bacteroidota</taxon>
        <taxon>Chitinophagia</taxon>
        <taxon>Chitinophagales</taxon>
        <taxon>Chitinophagaceae</taxon>
        <taxon>Niastella</taxon>
    </lineage>
</organism>
<gene>
    <name evidence="2" type="ORF">J7I42_22340</name>
</gene>
<name>A0ABS3YYQ1_9BACT</name>
<accession>A0ABS3YYQ1</accession>
<evidence type="ECO:0000256" key="1">
    <source>
        <dbReference type="SAM" id="SignalP"/>
    </source>
</evidence>
<feature type="chain" id="PRO_5045992439" description="DUF4595 domain-containing protein" evidence="1">
    <location>
        <begin position="19"/>
        <end position="529"/>
    </location>
</feature>
<keyword evidence="1" id="KW-0732">Signal</keyword>